<organism evidence="2 3">
    <name type="scientific">Leptobacterium flavescens</name>
    <dbReference type="NCBI Taxonomy" id="472055"/>
    <lineage>
        <taxon>Bacteria</taxon>
        <taxon>Pseudomonadati</taxon>
        <taxon>Bacteroidota</taxon>
        <taxon>Flavobacteriia</taxon>
        <taxon>Flavobacteriales</taxon>
        <taxon>Flavobacteriaceae</taxon>
        <taxon>Leptobacterium</taxon>
    </lineage>
</organism>
<evidence type="ECO:0000313" key="3">
    <source>
        <dbReference type="Proteomes" id="UP000468581"/>
    </source>
</evidence>
<comment type="caution">
    <text evidence="2">The sequence shown here is derived from an EMBL/GenBank/DDBJ whole genome shotgun (WGS) entry which is preliminary data.</text>
</comment>
<evidence type="ECO:0000313" key="2">
    <source>
        <dbReference type="EMBL" id="NER14655.1"/>
    </source>
</evidence>
<feature type="domain" description="Glycosyl hydrolase family 13 catalytic" evidence="1">
    <location>
        <begin position="308"/>
        <end position="701"/>
    </location>
</feature>
<dbReference type="SMART" id="SM00642">
    <property type="entry name" value="Aamy"/>
    <property type="match status" value="1"/>
</dbReference>
<dbReference type="InterPro" id="IPR032640">
    <property type="entry name" value="AMPK1_CBM"/>
</dbReference>
<keyword evidence="3" id="KW-1185">Reference proteome</keyword>
<dbReference type="SUPFAM" id="SSF51445">
    <property type="entry name" value="(Trans)glycosidases"/>
    <property type="match status" value="1"/>
</dbReference>
<gene>
    <name evidence="2" type="ORF">GWK08_14460</name>
</gene>
<dbReference type="PROSITE" id="PS51257">
    <property type="entry name" value="PROKAR_LIPOPROTEIN"/>
    <property type="match status" value="1"/>
</dbReference>
<proteinExistence type="predicted"/>
<dbReference type="SUPFAM" id="SSF81296">
    <property type="entry name" value="E set domains"/>
    <property type="match status" value="1"/>
</dbReference>
<reference evidence="2 3" key="1">
    <citation type="submission" date="2020-01" db="EMBL/GenBank/DDBJ databases">
        <title>Leptobacterium flavescens.</title>
        <authorList>
            <person name="Wang G."/>
        </authorList>
    </citation>
    <scope>NUCLEOTIDE SEQUENCE [LARGE SCALE GENOMIC DNA]</scope>
    <source>
        <strain evidence="2 3">KCTC 22160</strain>
    </source>
</reference>
<dbReference type="CDD" id="cd02859">
    <property type="entry name" value="E_set_AMPKbeta_like_N"/>
    <property type="match status" value="1"/>
</dbReference>
<dbReference type="Pfam" id="PF16561">
    <property type="entry name" value="AMPK1_CBM"/>
    <property type="match status" value="1"/>
</dbReference>
<dbReference type="InterPro" id="IPR006047">
    <property type="entry name" value="GH13_cat_dom"/>
</dbReference>
<evidence type="ECO:0000259" key="1">
    <source>
        <dbReference type="SMART" id="SM00642"/>
    </source>
</evidence>
<dbReference type="InterPro" id="IPR017853">
    <property type="entry name" value="GH"/>
</dbReference>
<dbReference type="PANTHER" id="PTHR10357">
    <property type="entry name" value="ALPHA-AMYLASE FAMILY MEMBER"/>
    <property type="match status" value="1"/>
</dbReference>
<dbReference type="InterPro" id="IPR013783">
    <property type="entry name" value="Ig-like_fold"/>
</dbReference>
<dbReference type="AlphaFoldDB" id="A0A6P0UNA8"/>
<protein>
    <submittedName>
        <fullName evidence="2">Alpha-amylase</fullName>
    </submittedName>
</protein>
<dbReference type="EMBL" id="JAABOO010000003">
    <property type="protein sequence ID" value="NER14655.1"/>
    <property type="molecule type" value="Genomic_DNA"/>
</dbReference>
<sequence length="766" mass="87045">MTDRLKKSGRLVTILTILALSLYSCKQEEKLATARSEISGMATPVYLSPDGGEILLSDYFTDTTLIDSIENNAGYTTHLSEDKQKLKIEPGEELGYVSNLRIWAKGTVNDIPLYKSTREKVKFSFPDPDKKHSSVMIKGQFNGWVPERSEMTYENGAWTYEAGFNPGAHQYLMVIDGKESLDPTNPEKVSNGMGGMNSVLTVGSEAEKARITPLKIKKKGFSLKLSEEINEIFVYVNNILAVHKKGKLENNVEIDLPSAYEGRSLLRIYAYNENGRTNDLLFPLEDGKVVTDASLLKRSDFHTQIMYFLMVDRFKDGDKSNTKAVDSDEILPIANHFGGDLQGVTDKINEGYFEDLGVNTIWLSPITQNPEGAYGLWPEPKTKFSGYHGYWPISNTKIDWRFGDKKVFKELLKKAHDRNMNVILDYVANHVHEEHPLYQEHKDWATDLYLPDGTMNTEKWDSHRLTTWFDTFLPTLDFSKPEVVEKMTDSAAFWVTDYELDGFRHDATKHIQEEFWRTLTKKIKSRTDRPIYQVGETYGSYELIRSYINTGMLDAQFDFNLYDAAVNAFARTDTDFEQLANTLEQGLEYYDSNHLMGNITGNQDRARFISYASGDVRFDEDAKVAGWTRDIEITDSTAYKKLEMLHAFNLSVPGVPCIYYGDEYGSPGGNDPDNRRMMKFEGLSGKESALKNAVKELIAKRRNSMALLYGTTEILQADEALFVLKRSYFGEEAIAIFNKSAEAVKLNYFDSEVTVAPGSYKLIFNK</sequence>
<accession>A0A6P0UNA8</accession>
<name>A0A6P0UNA8_9FLAO</name>
<dbReference type="Pfam" id="PF00128">
    <property type="entry name" value="Alpha-amylase"/>
    <property type="match status" value="1"/>
</dbReference>
<dbReference type="InterPro" id="IPR014756">
    <property type="entry name" value="Ig_E-set"/>
</dbReference>
<dbReference type="RefSeq" id="WP_163607937.1">
    <property type="nucleotide sequence ID" value="NZ_JAABOO010000003.1"/>
</dbReference>
<dbReference type="Proteomes" id="UP000468581">
    <property type="component" value="Unassembled WGS sequence"/>
</dbReference>
<dbReference type="Gene3D" id="3.20.20.80">
    <property type="entry name" value="Glycosidases"/>
    <property type="match status" value="1"/>
</dbReference>
<dbReference type="Gene3D" id="2.60.40.10">
    <property type="entry name" value="Immunoglobulins"/>
    <property type="match status" value="1"/>
</dbReference>
<dbReference type="GO" id="GO:0005975">
    <property type="term" value="P:carbohydrate metabolic process"/>
    <property type="evidence" value="ECO:0007669"/>
    <property type="project" value="InterPro"/>
</dbReference>